<dbReference type="GO" id="GO:1903805">
    <property type="term" value="P:L-valine import across plasma membrane"/>
    <property type="evidence" value="ECO:0007669"/>
    <property type="project" value="TreeGrafter"/>
</dbReference>
<evidence type="ECO:0000259" key="4">
    <source>
        <dbReference type="PROSITE" id="PS50893"/>
    </source>
</evidence>
<comment type="caution">
    <text evidence="5">The sequence shown here is derived from an EMBL/GenBank/DDBJ whole genome shotgun (WGS) entry which is preliminary data.</text>
</comment>
<accession>A0A2T5VC64</accession>
<dbReference type="InterPro" id="IPR003439">
    <property type="entry name" value="ABC_transporter-like_ATP-bd"/>
</dbReference>
<dbReference type="GO" id="GO:0016887">
    <property type="term" value="F:ATP hydrolysis activity"/>
    <property type="evidence" value="ECO:0007669"/>
    <property type="project" value="InterPro"/>
</dbReference>
<proteinExistence type="predicted"/>
<dbReference type="InterPro" id="IPR051120">
    <property type="entry name" value="ABC_AA/LPS_Transport"/>
</dbReference>
<dbReference type="Pfam" id="PF00005">
    <property type="entry name" value="ABC_tran"/>
    <property type="match status" value="1"/>
</dbReference>
<protein>
    <submittedName>
        <fullName evidence="5">Branched-chain amino acid transport system ATP-binding protein</fullName>
    </submittedName>
</protein>
<dbReference type="SMART" id="SM00382">
    <property type="entry name" value="AAA"/>
    <property type="match status" value="1"/>
</dbReference>
<dbReference type="FunFam" id="3.40.50.300:FF:000421">
    <property type="entry name" value="Branched-chain amino acid ABC transporter ATP-binding protein"/>
    <property type="match status" value="1"/>
</dbReference>
<feature type="domain" description="ABC transporter" evidence="4">
    <location>
        <begin position="9"/>
        <end position="257"/>
    </location>
</feature>
<dbReference type="RefSeq" id="WP_107989212.1">
    <property type="nucleotide sequence ID" value="NZ_QAYG01000002.1"/>
</dbReference>
<dbReference type="InterPro" id="IPR032823">
    <property type="entry name" value="BCA_ABC_TP_C"/>
</dbReference>
<dbReference type="InterPro" id="IPR003593">
    <property type="entry name" value="AAA+_ATPase"/>
</dbReference>
<dbReference type="GO" id="GO:0042941">
    <property type="term" value="P:D-alanine transmembrane transport"/>
    <property type="evidence" value="ECO:0007669"/>
    <property type="project" value="TreeGrafter"/>
</dbReference>
<gene>
    <name evidence="5" type="ORF">C8N35_10251</name>
</gene>
<dbReference type="CDD" id="cd03219">
    <property type="entry name" value="ABC_Mj1267_LivG_branched"/>
    <property type="match status" value="1"/>
</dbReference>
<reference evidence="5 6" key="1">
    <citation type="submission" date="2018-04" db="EMBL/GenBank/DDBJ databases">
        <title>Genomic Encyclopedia of Archaeal and Bacterial Type Strains, Phase II (KMG-II): from individual species to whole genera.</title>
        <authorList>
            <person name="Goeker M."/>
        </authorList>
    </citation>
    <scope>NUCLEOTIDE SEQUENCE [LARGE SCALE GENOMIC DNA]</scope>
    <source>
        <strain evidence="5 6">DSM 23382</strain>
    </source>
</reference>
<dbReference type="EMBL" id="QAYG01000002">
    <property type="protein sequence ID" value="PTW61342.1"/>
    <property type="molecule type" value="Genomic_DNA"/>
</dbReference>
<dbReference type="GO" id="GO:0005524">
    <property type="term" value="F:ATP binding"/>
    <property type="evidence" value="ECO:0007669"/>
    <property type="project" value="UniProtKB-KW"/>
</dbReference>
<sequence>MPSDNGALLSVRQLNKSFGGIKALSGVDFEIPQGVLAGLIGPNGSGKTTAFNLVTGVLKPTSGQIVFRAVDVTGNAPERNAELGMARTFQNIRLFRDLPVIDNVMVGLHMRNGPGFWSTVLGLPRASIAERNIRKEALEALEVLGLADKAHQIVANLPYGDQRKVEFARALATKPQLLLLDEPTAGMNPQETADLGKTISKLHKDLSLTVLLVEHDMKMVMGICEELTVINQGKMLASGTPQEIQNNSAVIDAYLGRRREKHDA</sequence>
<dbReference type="GO" id="GO:0015808">
    <property type="term" value="P:L-alanine transport"/>
    <property type="evidence" value="ECO:0007669"/>
    <property type="project" value="TreeGrafter"/>
</dbReference>
<dbReference type="Pfam" id="PF12399">
    <property type="entry name" value="BCA_ABC_TP_C"/>
    <property type="match status" value="1"/>
</dbReference>
<dbReference type="SUPFAM" id="SSF52540">
    <property type="entry name" value="P-loop containing nucleoside triphosphate hydrolases"/>
    <property type="match status" value="1"/>
</dbReference>
<dbReference type="OrthoDB" id="9779872at2"/>
<evidence type="ECO:0000313" key="5">
    <source>
        <dbReference type="EMBL" id="PTW61342.1"/>
    </source>
</evidence>
<name>A0A2T5VC64_9HYPH</name>
<evidence type="ECO:0000313" key="6">
    <source>
        <dbReference type="Proteomes" id="UP000244081"/>
    </source>
</evidence>
<organism evidence="5 6">
    <name type="scientific">Breoghania corrubedonensis</name>
    <dbReference type="NCBI Taxonomy" id="665038"/>
    <lineage>
        <taxon>Bacteria</taxon>
        <taxon>Pseudomonadati</taxon>
        <taxon>Pseudomonadota</taxon>
        <taxon>Alphaproteobacteria</taxon>
        <taxon>Hyphomicrobiales</taxon>
        <taxon>Stappiaceae</taxon>
        <taxon>Breoghania</taxon>
    </lineage>
</organism>
<dbReference type="PROSITE" id="PS50893">
    <property type="entry name" value="ABC_TRANSPORTER_2"/>
    <property type="match status" value="1"/>
</dbReference>
<evidence type="ECO:0000256" key="1">
    <source>
        <dbReference type="ARBA" id="ARBA00022448"/>
    </source>
</evidence>
<dbReference type="AlphaFoldDB" id="A0A2T5VC64"/>
<dbReference type="GO" id="GO:0015188">
    <property type="term" value="F:L-isoleucine transmembrane transporter activity"/>
    <property type="evidence" value="ECO:0007669"/>
    <property type="project" value="TreeGrafter"/>
</dbReference>
<dbReference type="GO" id="GO:1903806">
    <property type="term" value="P:L-isoleucine import across plasma membrane"/>
    <property type="evidence" value="ECO:0007669"/>
    <property type="project" value="TreeGrafter"/>
</dbReference>
<dbReference type="GO" id="GO:0015192">
    <property type="term" value="F:L-phenylalanine transmembrane transporter activity"/>
    <property type="evidence" value="ECO:0007669"/>
    <property type="project" value="TreeGrafter"/>
</dbReference>
<dbReference type="GO" id="GO:0005886">
    <property type="term" value="C:plasma membrane"/>
    <property type="evidence" value="ECO:0007669"/>
    <property type="project" value="TreeGrafter"/>
</dbReference>
<dbReference type="Proteomes" id="UP000244081">
    <property type="component" value="Unassembled WGS sequence"/>
</dbReference>
<dbReference type="PANTHER" id="PTHR45772:SF7">
    <property type="entry name" value="AMINO ACID ABC TRANSPORTER ATP-BINDING PROTEIN"/>
    <property type="match status" value="1"/>
</dbReference>
<evidence type="ECO:0000256" key="3">
    <source>
        <dbReference type="ARBA" id="ARBA00022840"/>
    </source>
</evidence>
<dbReference type="GO" id="GO:0005304">
    <property type="term" value="F:L-valine transmembrane transporter activity"/>
    <property type="evidence" value="ECO:0007669"/>
    <property type="project" value="TreeGrafter"/>
</dbReference>
<dbReference type="PANTHER" id="PTHR45772">
    <property type="entry name" value="CONSERVED COMPONENT OF ABC TRANSPORTER FOR NATURAL AMINO ACIDS-RELATED"/>
    <property type="match status" value="1"/>
</dbReference>
<keyword evidence="6" id="KW-1185">Reference proteome</keyword>
<keyword evidence="3 5" id="KW-0067">ATP-binding</keyword>
<keyword evidence="1" id="KW-0813">Transport</keyword>
<evidence type="ECO:0000256" key="2">
    <source>
        <dbReference type="ARBA" id="ARBA00022741"/>
    </source>
</evidence>
<dbReference type="InterPro" id="IPR027417">
    <property type="entry name" value="P-loop_NTPase"/>
</dbReference>
<keyword evidence="2" id="KW-0547">Nucleotide-binding</keyword>
<dbReference type="Gene3D" id="3.40.50.300">
    <property type="entry name" value="P-loop containing nucleotide triphosphate hydrolases"/>
    <property type="match status" value="1"/>
</dbReference>